<feature type="binding site" evidence="8">
    <location>
        <position position="149"/>
    </location>
    <ligand>
        <name>substrate</name>
    </ligand>
</feature>
<keyword evidence="9" id="KW-0862">Zinc</keyword>
<dbReference type="GO" id="GO:0004565">
    <property type="term" value="F:beta-galactosidase activity"/>
    <property type="evidence" value="ECO:0007669"/>
    <property type="project" value="UniProtKB-EC"/>
</dbReference>
<evidence type="ECO:0000259" key="12">
    <source>
        <dbReference type="Pfam" id="PF08533"/>
    </source>
</evidence>
<dbReference type="GO" id="GO:0006012">
    <property type="term" value="P:galactose metabolic process"/>
    <property type="evidence" value="ECO:0007669"/>
    <property type="project" value="InterPro"/>
</dbReference>
<dbReference type="PIRSF" id="PIRSF001084">
    <property type="entry name" value="B-galactosidase"/>
    <property type="match status" value="1"/>
</dbReference>
<dbReference type="Proteomes" id="UP000183410">
    <property type="component" value="Unassembled WGS sequence"/>
</dbReference>
<dbReference type="EMBL" id="FONN01000008">
    <property type="protein sequence ID" value="SFE84991.1"/>
    <property type="molecule type" value="Genomic_DNA"/>
</dbReference>
<dbReference type="Pfam" id="PF08533">
    <property type="entry name" value="Glyco_hydro_42C"/>
    <property type="match status" value="1"/>
</dbReference>
<dbReference type="SUPFAM" id="SSF52317">
    <property type="entry name" value="Class I glutamine amidotransferase-like"/>
    <property type="match status" value="1"/>
</dbReference>
<dbReference type="InterPro" id="IPR003476">
    <property type="entry name" value="Glyco_hydro_42"/>
</dbReference>
<dbReference type="InterPro" id="IPR013738">
    <property type="entry name" value="Beta_galactosidase_Trimer"/>
</dbReference>
<comment type="similarity">
    <text evidence="2 6">Belongs to the glycosyl hydrolase 42 family.</text>
</comment>
<feature type="binding site" evidence="9">
    <location>
        <position position="115"/>
    </location>
    <ligand>
        <name>Zn(2+)</name>
        <dbReference type="ChEBI" id="CHEBI:29105"/>
    </ligand>
</feature>
<dbReference type="CDD" id="cd03143">
    <property type="entry name" value="A4_beta-galactosidase_middle_domain"/>
    <property type="match status" value="1"/>
</dbReference>
<dbReference type="InterPro" id="IPR017853">
    <property type="entry name" value="GH"/>
</dbReference>
<keyword evidence="9" id="KW-0479">Metal-binding</keyword>
<feature type="binding site" evidence="8">
    <location>
        <position position="311"/>
    </location>
    <ligand>
        <name>substrate</name>
    </ligand>
</feature>
<evidence type="ECO:0000313" key="13">
    <source>
        <dbReference type="EMBL" id="SFE84991.1"/>
    </source>
</evidence>
<dbReference type="InterPro" id="IPR013780">
    <property type="entry name" value="Glyco_hydro_b"/>
</dbReference>
<keyword evidence="14" id="KW-1185">Reference proteome</keyword>
<accession>A0A1I2DXL6</accession>
<evidence type="ECO:0000259" key="11">
    <source>
        <dbReference type="Pfam" id="PF08532"/>
    </source>
</evidence>
<name>A0A1I2DXL6_9BACL</name>
<dbReference type="InterPro" id="IPR013529">
    <property type="entry name" value="Glyco_hydro_42_N"/>
</dbReference>
<dbReference type="Gene3D" id="3.40.50.880">
    <property type="match status" value="1"/>
</dbReference>
<dbReference type="InterPro" id="IPR029062">
    <property type="entry name" value="Class_I_gatase-like"/>
</dbReference>
<feature type="domain" description="Beta-galactosidase trimerisation" evidence="11">
    <location>
        <begin position="394"/>
        <end position="604"/>
    </location>
</feature>
<feature type="domain" description="Beta-galactosidase C-terminal" evidence="12">
    <location>
        <begin position="613"/>
        <end position="670"/>
    </location>
</feature>
<feature type="active site" description="Proton donor" evidence="7">
    <location>
        <position position="150"/>
    </location>
</feature>
<gene>
    <name evidence="13" type="ORF">SAMN04487969_10817</name>
</gene>
<feature type="binding site" evidence="9">
    <location>
        <position position="155"/>
    </location>
    <ligand>
        <name>Zn(2+)</name>
        <dbReference type="ChEBI" id="CHEBI:29105"/>
    </ligand>
</feature>
<dbReference type="AlphaFoldDB" id="A0A1I2DXL6"/>
<dbReference type="GO" id="GO:0009341">
    <property type="term" value="C:beta-galactosidase complex"/>
    <property type="evidence" value="ECO:0007669"/>
    <property type="project" value="InterPro"/>
</dbReference>
<dbReference type="Gene3D" id="2.60.40.1180">
    <property type="entry name" value="Golgi alpha-mannosidase II"/>
    <property type="match status" value="1"/>
</dbReference>
<keyword evidence="4 6" id="KW-0378">Hydrolase</keyword>
<keyword evidence="5 6" id="KW-0326">Glycosidase</keyword>
<evidence type="ECO:0000256" key="9">
    <source>
        <dbReference type="PIRSR" id="PIRSR001084-3"/>
    </source>
</evidence>
<dbReference type="RefSeq" id="WP_046228818.1">
    <property type="nucleotide sequence ID" value="NZ_FONN01000008.1"/>
</dbReference>
<evidence type="ECO:0000256" key="8">
    <source>
        <dbReference type="PIRSR" id="PIRSR001084-2"/>
    </source>
</evidence>
<feature type="binding site" evidence="9">
    <location>
        <position position="160"/>
    </location>
    <ligand>
        <name>Zn(2+)</name>
        <dbReference type="ChEBI" id="CHEBI:29105"/>
    </ligand>
</feature>
<reference evidence="14" key="1">
    <citation type="submission" date="2016-10" db="EMBL/GenBank/DDBJ databases">
        <authorList>
            <person name="Varghese N."/>
            <person name="Submissions S."/>
        </authorList>
    </citation>
    <scope>NUCLEOTIDE SEQUENCE [LARGE SCALE GENOMIC DNA]</scope>
    <source>
        <strain evidence="14">CGMCC 1.10223</strain>
    </source>
</reference>
<evidence type="ECO:0000256" key="5">
    <source>
        <dbReference type="ARBA" id="ARBA00023295"/>
    </source>
</evidence>
<proteinExistence type="inferred from homology"/>
<dbReference type="SUPFAM" id="SSF51445">
    <property type="entry name" value="(Trans)glycosidases"/>
    <property type="match status" value="1"/>
</dbReference>
<dbReference type="EC" id="3.2.1.23" evidence="3 6"/>
<feature type="binding site" evidence="8">
    <location>
        <position position="111"/>
    </location>
    <ligand>
        <name>substrate</name>
    </ligand>
</feature>
<dbReference type="PANTHER" id="PTHR36447">
    <property type="entry name" value="BETA-GALACTOSIDASE GANA"/>
    <property type="match status" value="1"/>
</dbReference>
<evidence type="ECO:0000256" key="3">
    <source>
        <dbReference type="ARBA" id="ARBA00012756"/>
    </source>
</evidence>
<feature type="domain" description="Glycoside hydrolase family 42 N-terminal" evidence="10">
    <location>
        <begin position="14"/>
        <end position="382"/>
    </location>
</feature>
<protein>
    <recommendedName>
        <fullName evidence="3 6">Beta-galactosidase</fullName>
        <shortName evidence="6">Beta-gal</shortName>
        <ecNumber evidence="3 6">3.2.1.23</ecNumber>
    </recommendedName>
</protein>
<dbReference type="Pfam" id="PF08532">
    <property type="entry name" value="Glyco_hydro_42M"/>
    <property type="match status" value="1"/>
</dbReference>
<feature type="active site" description="Nucleophile" evidence="7">
    <location>
        <position position="303"/>
    </location>
</feature>
<evidence type="ECO:0000256" key="7">
    <source>
        <dbReference type="PIRSR" id="PIRSR001084-1"/>
    </source>
</evidence>
<dbReference type="Pfam" id="PF02449">
    <property type="entry name" value="Glyco_hydro_42"/>
    <property type="match status" value="1"/>
</dbReference>
<feature type="binding site" evidence="9">
    <location>
        <position position="157"/>
    </location>
    <ligand>
        <name>Zn(2+)</name>
        <dbReference type="ChEBI" id="CHEBI:29105"/>
    </ligand>
</feature>
<evidence type="ECO:0000256" key="6">
    <source>
        <dbReference type="PIRNR" id="PIRNR001084"/>
    </source>
</evidence>
<evidence type="ECO:0000256" key="1">
    <source>
        <dbReference type="ARBA" id="ARBA00001412"/>
    </source>
</evidence>
<comment type="catalytic activity">
    <reaction evidence="1 6">
        <text>Hydrolysis of terminal non-reducing beta-D-galactose residues in beta-D-galactosides.</text>
        <dbReference type="EC" id="3.2.1.23"/>
    </reaction>
</comment>
<dbReference type="PANTHER" id="PTHR36447:SF1">
    <property type="entry name" value="BETA-GALACTOSIDASE GANA"/>
    <property type="match status" value="1"/>
</dbReference>
<organism evidence="13 14">
    <name type="scientific">Paenibacillus algorifonticola</name>
    <dbReference type="NCBI Taxonomy" id="684063"/>
    <lineage>
        <taxon>Bacteria</taxon>
        <taxon>Bacillati</taxon>
        <taxon>Bacillota</taxon>
        <taxon>Bacilli</taxon>
        <taxon>Bacillales</taxon>
        <taxon>Paenibacillaceae</taxon>
        <taxon>Paenibacillus</taxon>
    </lineage>
</organism>
<dbReference type="Gene3D" id="3.20.20.80">
    <property type="entry name" value="Glycosidases"/>
    <property type="match status" value="1"/>
</dbReference>
<evidence type="ECO:0000256" key="4">
    <source>
        <dbReference type="ARBA" id="ARBA00022801"/>
    </source>
</evidence>
<dbReference type="OrthoDB" id="9800974at2"/>
<sequence length="673" mass="76365">MIHSKLPKIWYGGDYNPDQWPEAIWQEDMRLFKEAGINVVTLPVFSWAKLQPSEDVYNFEWLDKLLDLIAENGIYACLATSTAAQPAWMSRKYDDILPVDVDGRKRTHGSRTNFCPNSKTYRRFSRALAAKLAERYKDHPALLIWHINNEYGTHCYCNHCAEAFRVWLQAKFGTIERLNAEWNMSFWGHTVYDWEDIVPPTNLNGDNRNFQPMALDYKRFMSDSILDCYKGEYEELKRITPALPITTNIWGLFNGLDLQKWGDAMDVVSWDSYPQMSEPMGNVAMRHDYMRGLKQGKPFMLMEQTPSQQNWQPYNSLKRPGVMRLWSYQAVAHGADTVMFFQLRRSIGACEKYHGALIEHVGHEHTRVFRECAQLGHELEELGDKLLDATVHVEAALLFDIDNWNAVEITSGPSVDLNYLDQAQRYYKAFYDQNIQMDVISPLSEFSKYKIVVAPVLYMLKPGVAERIEAFVQAGGTFITTFFSGIVNENDLVTLGGYPGALRKLLGVWVEEIDSLTPDMRNTIEVGEQFGHIAGGSYACELLCDLLHLEGAEAIGSYGSDFYAGMPALTVNRYGEGEAYYVATVPEQKLLSGLVQTICEKHGIGAPLLADAGVELAQRHKGEEAYTFVLNHNPFESKLELGEVKYTDLLTSERLSGAVTIEPYGVMILQIST</sequence>
<dbReference type="InterPro" id="IPR013739">
    <property type="entry name" value="Beta_galactosidase_C"/>
</dbReference>
<evidence type="ECO:0000259" key="10">
    <source>
        <dbReference type="Pfam" id="PF02449"/>
    </source>
</evidence>
<evidence type="ECO:0000313" key="14">
    <source>
        <dbReference type="Proteomes" id="UP000183410"/>
    </source>
</evidence>
<evidence type="ECO:0000256" key="2">
    <source>
        <dbReference type="ARBA" id="ARBA00005940"/>
    </source>
</evidence>
<dbReference type="GO" id="GO:0046872">
    <property type="term" value="F:metal ion binding"/>
    <property type="evidence" value="ECO:0007669"/>
    <property type="project" value="UniProtKB-KW"/>
</dbReference>